<proteinExistence type="predicted"/>
<feature type="compositionally biased region" description="Basic residues" evidence="1">
    <location>
        <begin position="668"/>
        <end position="677"/>
    </location>
</feature>
<feature type="compositionally biased region" description="Basic residues" evidence="1">
    <location>
        <begin position="510"/>
        <end position="524"/>
    </location>
</feature>
<feature type="compositionally biased region" description="Low complexity" evidence="1">
    <location>
        <begin position="421"/>
        <end position="432"/>
    </location>
</feature>
<dbReference type="AlphaFoldDB" id="A0A423VR71"/>
<feature type="region of interest" description="Disordered" evidence="1">
    <location>
        <begin position="410"/>
        <end position="477"/>
    </location>
</feature>
<feature type="compositionally biased region" description="Polar residues" evidence="1">
    <location>
        <begin position="356"/>
        <end position="366"/>
    </location>
</feature>
<feature type="region of interest" description="Disordered" evidence="1">
    <location>
        <begin position="291"/>
        <end position="310"/>
    </location>
</feature>
<comment type="caution">
    <text evidence="2">The sequence shown here is derived from an EMBL/GenBank/DDBJ whole genome shotgun (WGS) entry which is preliminary data.</text>
</comment>
<feature type="region of interest" description="Disordered" evidence="1">
    <location>
        <begin position="499"/>
        <end position="537"/>
    </location>
</feature>
<sequence>MDTFADAIDNSTMGANKMQPSPLLKLFGDDPDGKLQEVRDKIYSYVWSRDRRDEGKLDWVLSQNGINRNVPERLIEDTPYGSAAFKSIHELPCWLNLANKQISADFTRYIYSINDLEVDVDLKAIHTAENEAKLQRVTTLLQNPNFVCYTRVVRVRIHFPEKYSFQDLPAFNQRALEGIATILDGFEQIERLAVRVVSMQGPMDYELRLASFPFYPMSLTNWSIRMFNDATSKWDLISGEQLHQLNLAWDVYHATGCLTAQVNTRIDKEDIVPGGQAFDVEGIDCLPKKPVTVQHKNGSQKRKARKMRESAAATCTEVSTTPSAAAFSRPSSPVPTSLSADCPYLSRGTDLPESGLSLQSRSTNLEPSRDPSEARPTPELLVVSAISPSQPPSPPLSPIKVKVLKPDSTAELSASDTSGEVVVTPVDSSVTSPEKHDRTAITQPLTKMEERVDANEPTEAEEPQASRPPSPAPSSVTVCESLDEAENVYESVRAPDGVAPLYDELDSKPPLRKKRRVRRKPKRSKAADAQTIPGEGAEEQLVASGGQLNQDDNENAITQREADFKDDQTNLSSDLQMLQLGSGFTLWQFDTSLDVPMSEVTDVEPLTDSLCIATKTDGTKYVMRRTREVSWRLRKKERALARQLEKEAQKIKAKEKRQSKKVKEVLVRRRAPSHNLRRQIEDKNLQKVGKQPSSSKKNAQKLSDLEVDDREKEVVASGTRLGASIEMPVPDTGNDSTEGPGELVDDLEGYCLRSSQLAVSTQLPAHCTENYNGWATTGSTEDFEVRFEGQNTQTPTDQEMRTLHLDYANIEAPIESNRALANTSWQCAHELYDDIGPHHGSSTLFAGANSMNQAHYRDSHVEEHRIIEELDEENDAKTLSAPCEDDEGLVVRQDGEEICDEQDGCTVLADEMEPYDLLNRC</sequence>
<feature type="region of interest" description="Disordered" evidence="1">
    <location>
        <begin position="315"/>
        <end position="376"/>
    </location>
</feature>
<evidence type="ECO:0000313" key="3">
    <source>
        <dbReference type="Proteomes" id="UP000283895"/>
    </source>
</evidence>
<gene>
    <name evidence="2" type="ORF">VMCG_08059</name>
</gene>
<feature type="region of interest" description="Disordered" evidence="1">
    <location>
        <begin position="650"/>
        <end position="717"/>
    </location>
</feature>
<reference evidence="2 3" key="1">
    <citation type="submission" date="2015-09" db="EMBL/GenBank/DDBJ databases">
        <title>Host preference determinants of Valsa canker pathogens revealed by comparative genomics.</title>
        <authorList>
            <person name="Yin Z."/>
            <person name="Huang L."/>
        </authorList>
    </citation>
    <scope>NUCLEOTIDE SEQUENCE [LARGE SCALE GENOMIC DNA]</scope>
    <source>
        <strain evidence="2 3">03-1</strain>
    </source>
</reference>
<dbReference type="Proteomes" id="UP000283895">
    <property type="component" value="Unassembled WGS sequence"/>
</dbReference>
<organism evidence="2 3">
    <name type="scientific">Cytospora schulzeri</name>
    <dbReference type="NCBI Taxonomy" id="448051"/>
    <lineage>
        <taxon>Eukaryota</taxon>
        <taxon>Fungi</taxon>
        <taxon>Dikarya</taxon>
        <taxon>Ascomycota</taxon>
        <taxon>Pezizomycotina</taxon>
        <taxon>Sordariomycetes</taxon>
        <taxon>Sordariomycetidae</taxon>
        <taxon>Diaporthales</taxon>
        <taxon>Cytosporaceae</taxon>
        <taxon>Cytospora</taxon>
    </lineage>
</organism>
<feature type="compositionally biased region" description="Low complexity" evidence="1">
    <location>
        <begin position="319"/>
        <end position="331"/>
    </location>
</feature>
<name>A0A423VR71_9PEZI</name>
<keyword evidence="3" id="KW-1185">Reference proteome</keyword>
<evidence type="ECO:0000313" key="2">
    <source>
        <dbReference type="EMBL" id="ROV93574.1"/>
    </source>
</evidence>
<dbReference type="EMBL" id="LKEA01000044">
    <property type="protein sequence ID" value="ROV93574.1"/>
    <property type="molecule type" value="Genomic_DNA"/>
</dbReference>
<evidence type="ECO:0000256" key="1">
    <source>
        <dbReference type="SAM" id="MobiDB-lite"/>
    </source>
</evidence>
<dbReference type="OrthoDB" id="5245035at2759"/>
<accession>A0A423VR71</accession>
<protein>
    <submittedName>
        <fullName evidence="2">Uncharacterized protein</fullName>
    </submittedName>
</protein>
<feature type="compositionally biased region" description="Polar residues" evidence="1">
    <location>
        <begin position="691"/>
        <end position="701"/>
    </location>
</feature>